<reference evidence="3" key="1">
    <citation type="submission" date="2016-11" db="EMBL/GenBank/DDBJ databases">
        <authorList>
            <person name="Shukria A."/>
            <person name="Stevens D.C."/>
        </authorList>
    </citation>
    <scope>NUCLEOTIDE SEQUENCE [LARGE SCALE GENOMIC DNA]</scope>
    <source>
        <strain evidence="3">Cbfe23</strain>
    </source>
</reference>
<protein>
    <submittedName>
        <fullName evidence="2">Uncharacterized protein</fullName>
    </submittedName>
</protein>
<dbReference type="STRING" id="83449.BON30_46285"/>
<evidence type="ECO:0000313" key="3">
    <source>
        <dbReference type="Proteomes" id="UP000182229"/>
    </source>
</evidence>
<dbReference type="EMBL" id="MPIN01000025">
    <property type="protein sequence ID" value="OJH33938.1"/>
    <property type="molecule type" value="Genomic_DNA"/>
</dbReference>
<dbReference type="Proteomes" id="UP000182229">
    <property type="component" value="Unassembled WGS sequence"/>
</dbReference>
<feature type="signal peptide" evidence="1">
    <location>
        <begin position="1"/>
        <end position="40"/>
    </location>
</feature>
<comment type="caution">
    <text evidence="2">The sequence shown here is derived from an EMBL/GenBank/DDBJ whole genome shotgun (WGS) entry which is preliminary data.</text>
</comment>
<evidence type="ECO:0000256" key="1">
    <source>
        <dbReference type="SAM" id="SignalP"/>
    </source>
</evidence>
<organism evidence="2 3">
    <name type="scientific">Cystobacter ferrugineus</name>
    <dbReference type="NCBI Taxonomy" id="83449"/>
    <lineage>
        <taxon>Bacteria</taxon>
        <taxon>Pseudomonadati</taxon>
        <taxon>Myxococcota</taxon>
        <taxon>Myxococcia</taxon>
        <taxon>Myxococcales</taxon>
        <taxon>Cystobacterineae</taxon>
        <taxon>Archangiaceae</taxon>
        <taxon>Cystobacter</taxon>
    </lineage>
</organism>
<gene>
    <name evidence="2" type="ORF">BON30_46285</name>
</gene>
<dbReference type="AlphaFoldDB" id="A0A1L9AVA8"/>
<sequence>MPSEALSPRTGFCRLAWCARALLRPSSIPLFMLLCPLACASHPPAPSAYSSTRDALADLDEFGALLVKAGLPAELLPKEREVSPELARKLRMHFHLVPPSAAQYAPRLVADVLLLGVASGKESVARAELDRRVQEFQSLVVLRPDGYLASALSGREQLCVGPVEVQEGAYRAGIFEVGTFYKKAGSNDWQPIAAPGAARSQ</sequence>
<feature type="chain" id="PRO_5012747298" evidence="1">
    <location>
        <begin position="41"/>
        <end position="201"/>
    </location>
</feature>
<reference evidence="2 3" key="2">
    <citation type="submission" date="2016-12" db="EMBL/GenBank/DDBJ databases">
        <title>Draft Genome Sequence of Cystobacter ferrugineus Strain Cbfe23.</title>
        <authorList>
            <person name="Akbar S."/>
            <person name="Dowd S.E."/>
            <person name="Stevens D.C."/>
        </authorList>
    </citation>
    <scope>NUCLEOTIDE SEQUENCE [LARGE SCALE GENOMIC DNA]</scope>
    <source>
        <strain evidence="2 3">Cbfe23</strain>
    </source>
</reference>
<keyword evidence="3" id="KW-1185">Reference proteome</keyword>
<accession>A0A1L9AVA8</accession>
<keyword evidence="1" id="KW-0732">Signal</keyword>
<proteinExistence type="predicted"/>
<evidence type="ECO:0000313" key="2">
    <source>
        <dbReference type="EMBL" id="OJH33938.1"/>
    </source>
</evidence>
<name>A0A1L9AVA8_9BACT</name>